<dbReference type="PANTHER" id="PTHR33744">
    <property type="entry name" value="CARBOHYDRATE DIACID REGULATOR"/>
    <property type="match status" value="1"/>
</dbReference>
<protein>
    <recommendedName>
        <fullName evidence="5">Sugar diacid regulator</fullName>
    </recommendedName>
</protein>
<feature type="domain" description="PucR C-terminal helix-turn-helix" evidence="2">
    <location>
        <begin position="320"/>
        <end position="377"/>
    </location>
</feature>
<dbReference type="Proteomes" id="UP000568273">
    <property type="component" value="Unassembled WGS sequence"/>
</dbReference>
<dbReference type="AlphaFoldDB" id="A0A848RIB4"/>
<dbReference type="Pfam" id="PF07905">
    <property type="entry name" value="PucR"/>
    <property type="match status" value="1"/>
</dbReference>
<evidence type="ECO:0000313" key="3">
    <source>
        <dbReference type="EMBL" id="NMW85735.1"/>
    </source>
</evidence>
<sequence>MYFSAGDLLNFEELTLVSGKKGLYRKISCPFVWARKTFDNYMEAEELIFITGAGIEVSEERLNKLVEEGIKLNISGIVFMAGEGFIEKIYESTKALSEKHNFPIFSMSHKTKLVSLTKKIMNAVSMRLNEDIFNKIHLGKILFDENKILNSQMSTIYQLPFKSNSFILIMNKKKGSKIKIEETSIIKVITKKVPIEDFNLINYRHLNEYIYMFSSNDKNVLKLIKKIMVEYFNKFKNDFSMGIGRIIDTDEDNIQESYKDAKNIINFNNNNYTKSKFYDFEDLKSFRLILEIKDPIVINEYFEETIGRLFNNKNKNSEDLIKTLWEYLINNGNKRETSESLYIHRNTLNYRLEQIEEILKKNIDDSLVRYELFSALIIGIITGKIDS</sequence>
<dbReference type="Gene3D" id="1.10.10.2840">
    <property type="entry name" value="PucR C-terminal helix-turn-helix domain"/>
    <property type="match status" value="1"/>
</dbReference>
<dbReference type="Pfam" id="PF13556">
    <property type="entry name" value="HTH_30"/>
    <property type="match status" value="1"/>
</dbReference>
<name>A0A848RIB4_9FIRM</name>
<dbReference type="EMBL" id="JABDSR010000011">
    <property type="protein sequence ID" value="NMW85735.1"/>
    <property type="molecule type" value="Genomic_DNA"/>
</dbReference>
<evidence type="ECO:0000313" key="4">
    <source>
        <dbReference type="Proteomes" id="UP000568273"/>
    </source>
</evidence>
<dbReference type="PANTHER" id="PTHR33744:SF1">
    <property type="entry name" value="DNA-BINDING TRANSCRIPTIONAL ACTIVATOR ADER"/>
    <property type="match status" value="1"/>
</dbReference>
<dbReference type="InterPro" id="IPR025736">
    <property type="entry name" value="PucR_C-HTH_dom"/>
</dbReference>
<dbReference type="RefSeq" id="WP_169969977.1">
    <property type="nucleotide sequence ID" value="NZ_JABDSR010000011.1"/>
</dbReference>
<dbReference type="InterPro" id="IPR042070">
    <property type="entry name" value="PucR_C-HTH_sf"/>
</dbReference>
<dbReference type="InterPro" id="IPR051448">
    <property type="entry name" value="CdaR-like_regulators"/>
</dbReference>
<dbReference type="InterPro" id="IPR012914">
    <property type="entry name" value="PucR_dom"/>
</dbReference>
<keyword evidence="4" id="KW-1185">Reference proteome</keyword>
<evidence type="ECO:0000259" key="1">
    <source>
        <dbReference type="Pfam" id="PF07905"/>
    </source>
</evidence>
<reference evidence="3" key="1">
    <citation type="submission" date="2020-04" db="EMBL/GenBank/DDBJ databases">
        <title>Peptoniphilus sp. nov. isolated from swine feces.</title>
        <authorList>
            <person name="Ryu S.W."/>
        </authorList>
    </citation>
    <scope>NUCLEOTIDE SEQUENCE [LARGE SCALE GENOMIC DNA]</scope>
    <source>
        <strain evidence="3">AGMB00490</strain>
    </source>
</reference>
<evidence type="ECO:0000259" key="2">
    <source>
        <dbReference type="Pfam" id="PF13556"/>
    </source>
</evidence>
<feature type="domain" description="Purine catabolism PurC-like" evidence="1">
    <location>
        <begin position="10"/>
        <end position="124"/>
    </location>
</feature>
<evidence type="ECO:0008006" key="5">
    <source>
        <dbReference type="Google" id="ProtNLM"/>
    </source>
</evidence>
<organism evidence="3 4">
    <name type="scientific">Peptoniphilus faecalis</name>
    <dbReference type="NCBI Taxonomy" id="2731255"/>
    <lineage>
        <taxon>Bacteria</taxon>
        <taxon>Bacillati</taxon>
        <taxon>Bacillota</taxon>
        <taxon>Tissierellia</taxon>
        <taxon>Tissierellales</taxon>
        <taxon>Peptoniphilaceae</taxon>
        <taxon>Peptoniphilus</taxon>
    </lineage>
</organism>
<comment type="caution">
    <text evidence="3">The sequence shown here is derived from an EMBL/GenBank/DDBJ whole genome shotgun (WGS) entry which is preliminary data.</text>
</comment>
<accession>A0A848RIB4</accession>
<gene>
    <name evidence="3" type="ORF">HKO22_08300</name>
</gene>
<proteinExistence type="predicted"/>